<dbReference type="Proteomes" id="UP000306050">
    <property type="component" value="Chromosome SGRAM_12"/>
</dbReference>
<evidence type="ECO:0000313" key="4">
    <source>
        <dbReference type="Proteomes" id="UP000306050"/>
    </source>
</evidence>
<feature type="region of interest" description="Disordered" evidence="1">
    <location>
        <begin position="128"/>
        <end position="147"/>
    </location>
</feature>
<evidence type="ECO:0000256" key="2">
    <source>
        <dbReference type="SAM" id="SignalP"/>
    </source>
</evidence>
<dbReference type="AlphaFoldDB" id="A0A4V6EU33"/>
<sequence length="286" mass="28701">MKTYNTLIVTALALASIGSSVVEAAVAAAPPLARQLDQVGSAIGVGGTGGSSQHNDYSHVAPGNDVINGGAQSASLQGIAGSVLQRGNGVSNILRRDEPAADDQAGGATGYGGTAVTTQDNDFSHVAPGNKVHQGGSQHASLNGEAGSVLQGYNPGLLGLLKRRIDQEGGASGYAGHSGAYQDNDLSGVAPGNDVQVGGTQSSSNTGAAGSVDQWFERARLARRVISPNAPTLNTGTDGNRLGLNLGDHSVAPATDVQQYPTSCAQGGSTCVPHYLGLEPVERPAL</sequence>
<comment type="caution">
    <text evidence="3">The sequence shown here is derived from an EMBL/GenBank/DDBJ whole genome shotgun (WGS) entry which is preliminary data.</text>
</comment>
<evidence type="ECO:0000256" key="1">
    <source>
        <dbReference type="SAM" id="MobiDB-lite"/>
    </source>
</evidence>
<dbReference type="RefSeq" id="XP_029741014.1">
    <property type="nucleotide sequence ID" value="XM_029882159.1"/>
</dbReference>
<accession>A0A4V6EU33</accession>
<proteinExistence type="predicted"/>
<dbReference type="GeneID" id="40724455"/>
<reference evidence="3 4" key="1">
    <citation type="submission" date="2019-05" db="EMBL/GenBank/DDBJ databases">
        <title>Sporisorium graminicola CBS 10092 draft sequencing and annotation.</title>
        <authorList>
            <person name="Solano-Gonzalez S."/>
            <person name="Caddick M.X."/>
            <person name="Darby A."/>
        </authorList>
    </citation>
    <scope>NUCLEOTIDE SEQUENCE [LARGE SCALE GENOMIC DNA]</scope>
    <source>
        <strain evidence="3 4">CBS 10092</strain>
    </source>
</reference>
<gene>
    <name evidence="3" type="ORF">EX895_001560</name>
</gene>
<keyword evidence="2" id="KW-0732">Signal</keyword>
<dbReference type="KEGG" id="sgra:EX895_001560"/>
<keyword evidence="4" id="KW-1185">Reference proteome</keyword>
<protein>
    <submittedName>
        <fullName evidence="3">Uncharacterized protein</fullName>
    </submittedName>
</protein>
<feature type="region of interest" description="Disordered" evidence="1">
    <location>
        <begin position="97"/>
        <end position="123"/>
    </location>
</feature>
<dbReference type="EMBL" id="SRRM01000005">
    <property type="protein sequence ID" value="TKY89029.1"/>
    <property type="molecule type" value="Genomic_DNA"/>
</dbReference>
<evidence type="ECO:0000313" key="3">
    <source>
        <dbReference type="EMBL" id="TKY89029.1"/>
    </source>
</evidence>
<name>A0A4V6EU33_9BASI</name>
<feature type="signal peptide" evidence="2">
    <location>
        <begin position="1"/>
        <end position="24"/>
    </location>
</feature>
<dbReference type="OrthoDB" id="2556109at2759"/>
<feature type="chain" id="PRO_5020920519" evidence="2">
    <location>
        <begin position="25"/>
        <end position="286"/>
    </location>
</feature>
<organism evidence="3 4">
    <name type="scientific">Sporisorium graminicola</name>
    <dbReference type="NCBI Taxonomy" id="280036"/>
    <lineage>
        <taxon>Eukaryota</taxon>
        <taxon>Fungi</taxon>
        <taxon>Dikarya</taxon>
        <taxon>Basidiomycota</taxon>
        <taxon>Ustilaginomycotina</taxon>
        <taxon>Ustilaginomycetes</taxon>
        <taxon>Ustilaginales</taxon>
        <taxon>Ustilaginaceae</taxon>
        <taxon>Sporisorium</taxon>
    </lineage>
</organism>